<dbReference type="EMBL" id="JALDYZ010000001">
    <property type="protein sequence ID" value="MDI7920795.1"/>
    <property type="molecule type" value="Genomic_DNA"/>
</dbReference>
<reference evidence="1" key="1">
    <citation type="submission" date="2022-03" db="EMBL/GenBank/DDBJ databases">
        <title>Fererhizobium litorale gen. nov., sp. nov., isolated from sandy sediments of the Sea of Japan seashore.</title>
        <authorList>
            <person name="Romanenko L."/>
            <person name="Kurilenko V."/>
            <person name="Otstavnykh N."/>
            <person name="Svetashev V."/>
            <person name="Tekutyeva L."/>
            <person name="Isaeva M."/>
            <person name="Mikhailov V."/>
        </authorList>
    </citation>
    <scope>NUCLEOTIDE SEQUENCE</scope>
    <source>
        <strain evidence="1">KMM 9576</strain>
    </source>
</reference>
<dbReference type="Proteomes" id="UP001161580">
    <property type="component" value="Unassembled WGS sequence"/>
</dbReference>
<evidence type="ECO:0000313" key="1">
    <source>
        <dbReference type="EMBL" id="MDI7920795.1"/>
    </source>
</evidence>
<accession>A0AAE3QBX2</accession>
<gene>
    <name evidence="1" type="ORF">MRS75_01710</name>
</gene>
<name>A0AAE3QBX2_9HYPH</name>
<dbReference type="AlphaFoldDB" id="A0AAE3QBX2"/>
<dbReference type="InterPro" id="IPR021251">
    <property type="entry name" value="DUF2793"/>
</dbReference>
<protein>
    <submittedName>
        <fullName evidence="1">DUF2793 domain-containing protein</fullName>
    </submittedName>
</protein>
<organism evidence="1 2">
    <name type="scientific">Ferirhizobium litorale</name>
    <dbReference type="NCBI Taxonomy" id="2927786"/>
    <lineage>
        <taxon>Bacteria</taxon>
        <taxon>Pseudomonadati</taxon>
        <taxon>Pseudomonadota</taxon>
        <taxon>Alphaproteobacteria</taxon>
        <taxon>Hyphomicrobiales</taxon>
        <taxon>Rhizobiaceae</taxon>
        <taxon>Ferirhizobium</taxon>
    </lineage>
</organism>
<evidence type="ECO:0000313" key="2">
    <source>
        <dbReference type="Proteomes" id="UP001161580"/>
    </source>
</evidence>
<dbReference type="RefSeq" id="WP_311784958.1">
    <property type="nucleotide sequence ID" value="NZ_JALDYY010000001.1"/>
</dbReference>
<keyword evidence="2" id="KW-1185">Reference proteome</keyword>
<dbReference type="Pfam" id="PF10983">
    <property type="entry name" value="DUF2793"/>
    <property type="match status" value="1"/>
</dbReference>
<sequence length="346" mass="35791">MSDTTANLALPYILPSQAQKHVTHNQALQLLDAATHLAVAGELSSPPGIAAEGEVYLISDAPDGAWAGQGGRLAFLQDGDWLFIEPRLGWRGWFVAEQRLRVFSAGGWQQLPLPPEGTMQQLGINATPDPSNRLAISAPASLFNNAGSGHQIKVNKAAVADTASLLFQTGWSGRAEMGLAGDDAFSIKVSADGADWFTALSVSGQGHVQLPNRPLARASLGSGLVTPANGAETGFDTIHDTQGGFSLGASIGSGLGHRMIVPATGFHFVCLSVQALAAGAYSIAAKVNGITEIAATSGMTTSGTWTKSTASAIAFLNAGDWVSLFHTGAAQLNFGPGETELSLFLL</sequence>
<proteinExistence type="predicted"/>
<comment type="caution">
    <text evidence="1">The sequence shown here is derived from an EMBL/GenBank/DDBJ whole genome shotgun (WGS) entry which is preliminary data.</text>
</comment>